<dbReference type="PANTHER" id="PTHR11142:SF4">
    <property type="entry name" value="PSEUDOURIDYLATE SYNTHASE 1 HOMOLOG"/>
    <property type="match status" value="1"/>
</dbReference>
<dbReference type="AlphaFoldDB" id="A0ABD3MUX5"/>
<gene>
    <name evidence="7" type="ORF">ACHAWU_000150</name>
</gene>
<evidence type="ECO:0000256" key="4">
    <source>
        <dbReference type="PROSITE-ProRule" id="PRU00042"/>
    </source>
</evidence>
<feature type="compositionally biased region" description="Polar residues" evidence="5">
    <location>
        <begin position="377"/>
        <end position="386"/>
    </location>
</feature>
<name>A0ABD3MUX5_9STRA</name>
<dbReference type="GO" id="GO:0008270">
    <property type="term" value="F:zinc ion binding"/>
    <property type="evidence" value="ECO:0007669"/>
    <property type="project" value="UniProtKB-KW"/>
</dbReference>
<feature type="domain" description="C2H2-type" evidence="6">
    <location>
        <begin position="4"/>
        <end position="33"/>
    </location>
</feature>
<feature type="compositionally biased region" description="Low complexity" evidence="5">
    <location>
        <begin position="362"/>
        <end position="371"/>
    </location>
</feature>
<keyword evidence="2" id="KW-0819">tRNA processing</keyword>
<evidence type="ECO:0000256" key="5">
    <source>
        <dbReference type="SAM" id="MobiDB-lite"/>
    </source>
</evidence>
<dbReference type="InterPro" id="IPR020095">
    <property type="entry name" value="PsdUridine_synth_TruA_C"/>
</dbReference>
<feature type="region of interest" description="Disordered" evidence="5">
    <location>
        <begin position="343"/>
        <end position="389"/>
    </location>
</feature>
<dbReference type="InterPro" id="IPR001406">
    <property type="entry name" value="PsdUridine_synth_TruA"/>
</dbReference>
<comment type="similarity">
    <text evidence="1">Belongs to the tRNA pseudouridine synthase TruA family.</text>
</comment>
<protein>
    <recommendedName>
        <fullName evidence="6">C2H2-type domain-containing protein</fullName>
    </recommendedName>
</protein>
<dbReference type="Gene3D" id="3.30.70.660">
    <property type="entry name" value="Pseudouridine synthase I, catalytic domain, C-terminal subdomain"/>
    <property type="match status" value="1"/>
</dbReference>
<keyword evidence="4" id="KW-0862">Zinc</keyword>
<accession>A0ABD3MUX5</accession>
<evidence type="ECO:0000256" key="3">
    <source>
        <dbReference type="ARBA" id="ARBA00023235"/>
    </source>
</evidence>
<keyword evidence="8" id="KW-1185">Reference proteome</keyword>
<sequence>MTSIACVGCSKSFTSKNQLFRHLHQSAETCLSPDEYKDFLASTTQTSKREKIGVLYGYLPGTDYRFLDQHIIGNADSLLGIEGGKHAAWLVTQAIDAVSHGIIDGGSNFISENLRPWSAAEADDSKINRSYGSITRVSECVAQDPYTGAITEVLCTNAVPFYVDDEPYSENGNDTDDNNHNQEKQITKKTRAWVKSVNEQLDRMLAEMASARHSLSTAPDSIHEWSPGMIRVFGRVSIPQKKFNAEIDVTHRRMDYCLPADFLYAHPREGLSETSEQSSALSCQEFCDSLPSFFPDNALYSADSLHDEPSSNDIPSGNMKAYLHRMKQIMKRITKQQIDENATAHLGKECSRKSKKKKGTQNTSSNAANSNDDSHENTTQPSTSMQLPKRKRYHNFCPKILAHDYLAFRRVDRMYHRATIRVDTNSSSTDKEPIPTISSTRINGRPIIIFSLTGDMFLQEQVLRLMGLLIAICRGVIDDDIIECMFDEEYTNLVPAPPAPHIGLVSGEATYTTWEGRIKTILNARRTDRYPFVGRSLGWNDDEVVRAVEEWEKIVLHEVGRSWYWKGEGKDGRLIEEMQWSDNVLHPWARRTRELLDDYRVWKAFREIHAPVSTSFLPPLESIDQAVPPLFEKVLFYLRQADASGMWPSTTPNRQLVMLSTLHEESQARAISSIHLQAKKNVESQSSAYSFREGNGGASGSFSVGFMPDERCSQPKGNTLFPELVKAAFELELALCPDREPSSTIAINRNAQFRPHTDKGAGAGQSTSLIVGLGNYVGGELVVEGVKKDIRYKAIEFDGWKER</sequence>
<dbReference type="PROSITE" id="PS50157">
    <property type="entry name" value="ZINC_FINGER_C2H2_2"/>
    <property type="match status" value="1"/>
</dbReference>
<dbReference type="SUPFAM" id="SSF55120">
    <property type="entry name" value="Pseudouridine synthase"/>
    <property type="match status" value="1"/>
</dbReference>
<dbReference type="Proteomes" id="UP001530293">
    <property type="component" value="Unassembled WGS sequence"/>
</dbReference>
<dbReference type="InterPro" id="IPR020097">
    <property type="entry name" value="PsdUridine_synth_TruA_a/b_dom"/>
</dbReference>
<proteinExistence type="inferred from homology"/>
<keyword evidence="4" id="KW-0479">Metal-binding</keyword>
<reference evidence="7 8" key="1">
    <citation type="submission" date="2024-10" db="EMBL/GenBank/DDBJ databases">
        <title>Updated reference genomes for cyclostephanoid diatoms.</title>
        <authorList>
            <person name="Roberts W.R."/>
            <person name="Alverson A.J."/>
        </authorList>
    </citation>
    <scope>NUCLEOTIDE SEQUENCE [LARGE SCALE GENOMIC DNA]</scope>
    <source>
        <strain evidence="7 8">AJA232-27</strain>
    </source>
</reference>
<keyword evidence="3" id="KW-0413">Isomerase</keyword>
<comment type="caution">
    <text evidence="7">The sequence shown here is derived from an EMBL/GenBank/DDBJ whole genome shotgun (WGS) entry which is preliminary data.</text>
</comment>
<dbReference type="Pfam" id="PF01416">
    <property type="entry name" value="PseudoU_synth_1"/>
    <property type="match status" value="1"/>
</dbReference>
<evidence type="ECO:0000256" key="1">
    <source>
        <dbReference type="ARBA" id="ARBA00009375"/>
    </source>
</evidence>
<dbReference type="EMBL" id="JALLBG020000075">
    <property type="protein sequence ID" value="KAL3767487.1"/>
    <property type="molecule type" value="Genomic_DNA"/>
</dbReference>
<dbReference type="InterPro" id="IPR013087">
    <property type="entry name" value="Znf_C2H2_type"/>
</dbReference>
<evidence type="ECO:0000259" key="6">
    <source>
        <dbReference type="PROSITE" id="PS50157"/>
    </source>
</evidence>
<keyword evidence="4" id="KW-0863">Zinc-finger</keyword>
<organism evidence="7 8">
    <name type="scientific">Discostella pseudostelligera</name>
    <dbReference type="NCBI Taxonomy" id="259834"/>
    <lineage>
        <taxon>Eukaryota</taxon>
        <taxon>Sar</taxon>
        <taxon>Stramenopiles</taxon>
        <taxon>Ochrophyta</taxon>
        <taxon>Bacillariophyta</taxon>
        <taxon>Coscinodiscophyceae</taxon>
        <taxon>Thalassiosirophycidae</taxon>
        <taxon>Stephanodiscales</taxon>
        <taxon>Stephanodiscaceae</taxon>
        <taxon>Discostella</taxon>
    </lineage>
</organism>
<evidence type="ECO:0000313" key="8">
    <source>
        <dbReference type="Proteomes" id="UP001530293"/>
    </source>
</evidence>
<feature type="region of interest" description="Disordered" evidence="5">
    <location>
        <begin position="170"/>
        <end position="189"/>
    </location>
</feature>
<evidence type="ECO:0000256" key="2">
    <source>
        <dbReference type="ARBA" id="ARBA00022694"/>
    </source>
</evidence>
<feature type="compositionally biased region" description="Basic and acidic residues" evidence="5">
    <location>
        <begin position="177"/>
        <end position="186"/>
    </location>
</feature>
<dbReference type="PANTHER" id="PTHR11142">
    <property type="entry name" value="PSEUDOURIDYLATE SYNTHASE"/>
    <property type="match status" value="1"/>
</dbReference>
<dbReference type="InterPro" id="IPR020103">
    <property type="entry name" value="PsdUridine_synth_cat_dom_sf"/>
</dbReference>
<evidence type="ECO:0000313" key="7">
    <source>
        <dbReference type="EMBL" id="KAL3767487.1"/>
    </source>
</evidence>